<gene>
    <name evidence="1" type="ORF">MM171B00501_0018</name>
</gene>
<proteinExistence type="predicted"/>
<organism evidence="1">
    <name type="scientific">viral metagenome</name>
    <dbReference type="NCBI Taxonomy" id="1070528"/>
    <lineage>
        <taxon>unclassified sequences</taxon>
        <taxon>metagenomes</taxon>
        <taxon>organismal metagenomes</taxon>
    </lineage>
</organism>
<accession>A0A6M3M8E1</accession>
<name>A0A6M3M8E1_9ZZZZ</name>
<sequence length="465" mass="52617">MRQSMEKWLKRHQIAFSADTANSICNSFGLEGEKADECLGLCYQLEKGDIDNGEFTGGLCVLTGKEPDEVMGVLKGMGNKEPWQMTRAEYSPIKEAREDAHFEKVREWLTETRCDPDTPYSLAELETERPALSAEYKIIRTDHHRLVELALKEGKPVPQEVLEDYPDLKGMKTPSPTGIMEESPYKYFLVFLPTEYFLLLGWRIPSNVVTVGGESFGQTSRAVTAATFEEGAIKYIESIRNPLYGWRDLKFDKFALQIHAGTDRNVNVFLVDDIIEKYVQTIPKGIKLEFFARRKPQVVGILKGKKVESIGIRKYCGGKARPMFEKAAEIFIDRPDESGDAQGEAQLELCECIGIQPDFWEVERWFSFFSLWGSARLIERGRYNDALNTLKDQEESYSPERAKALGILEDYGPQMTNELYTITKETRIALEQSNAPQAILLADKVANLQYDLAVERAGTPAPGSE</sequence>
<dbReference type="AlphaFoldDB" id="A0A6M3M8E1"/>
<protein>
    <submittedName>
        <fullName evidence="1">Uncharacterized protein</fullName>
    </submittedName>
</protein>
<dbReference type="EMBL" id="MT143870">
    <property type="protein sequence ID" value="QJB04057.1"/>
    <property type="molecule type" value="Genomic_DNA"/>
</dbReference>
<reference evidence="1" key="1">
    <citation type="submission" date="2020-03" db="EMBL/GenBank/DDBJ databases">
        <title>The deep terrestrial virosphere.</title>
        <authorList>
            <person name="Holmfeldt K."/>
            <person name="Nilsson E."/>
            <person name="Simone D."/>
            <person name="Lopez-Fernandez M."/>
            <person name="Wu X."/>
            <person name="de Brujin I."/>
            <person name="Lundin D."/>
            <person name="Andersson A."/>
            <person name="Bertilsson S."/>
            <person name="Dopson M."/>
        </authorList>
    </citation>
    <scope>NUCLEOTIDE SEQUENCE</scope>
    <source>
        <strain evidence="1">MM171B00501</strain>
    </source>
</reference>
<evidence type="ECO:0000313" key="1">
    <source>
        <dbReference type="EMBL" id="QJB04057.1"/>
    </source>
</evidence>